<evidence type="ECO:0000313" key="3">
    <source>
        <dbReference type="Proteomes" id="UP000579523"/>
    </source>
</evidence>
<feature type="compositionally biased region" description="Low complexity" evidence="1">
    <location>
        <begin position="54"/>
        <end position="69"/>
    </location>
</feature>
<protein>
    <submittedName>
        <fullName evidence="2">Uncharacterized protein</fullName>
    </submittedName>
</protein>
<sequence>MTDESAAPAAPRAGEGATGHGRARRSRVRHRAGVHGMPLLRRALDAVVLPEDGASFRGAGPSAPASAKPTRAFGNGSERADTAPDPASVTVRAPRRADRRTAVSAARTGPGRGRVTGAVSGRRP</sequence>
<comment type="caution">
    <text evidence="2">The sequence shown here is derived from an EMBL/GenBank/DDBJ whole genome shotgun (WGS) entry which is preliminary data.</text>
</comment>
<feature type="compositionally biased region" description="Basic residues" evidence="1">
    <location>
        <begin position="21"/>
        <end position="33"/>
    </location>
</feature>
<dbReference type="Proteomes" id="UP000579523">
    <property type="component" value="Unassembled WGS sequence"/>
</dbReference>
<dbReference type="AlphaFoldDB" id="A0A7W7PQY2"/>
<evidence type="ECO:0000256" key="1">
    <source>
        <dbReference type="SAM" id="MobiDB-lite"/>
    </source>
</evidence>
<proteinExistence type="predicted"/>
<dbReference type="EMBL" id="JACHJI010000005">
    <property type="protein sequence ID" value="MBB4899012.1"/>
    <property type="molecule type" value="Genomic_DNA"/>
</dbReference>
<evidence type="ECO:0000313" key="2">
    <source>
        <dbReference type="EMBL" id="MBB4899012.1"/>
    </source>
</evidence>
<feature type="region of interest" description="Disordered" evidence="1">
    <location>
        <begin position="1"/>
        <end position="34"/>
    </location>
</feature>
<feature type="compositionally biased region" description="Low complexity" evidence="1">
    <location>
        <begin position="1"/>
        <end position="15"/>
    </location>
</feature>
<reference evidence="2 3" key="1">
    <citation type="submission" date="2020-08" db="EMBL/GenBank/DDBJ databases">
        <title>Genomic Encyclopedia of Type Strains, Phase III (KMG-III): the genomes of soil and plant-associated and newly described type strains.</title>
        <authorList>
            <person name="Whitman W."/>
        </authorList>
    </citation>
    <scope>NUCLEOTIDE SEQUENCE [LARGE SCALE GENOMIC DNA]</scope>
    <source>
        <strain evidence="2 3">CECT 3273</strain>
    </source>
</reference>
<name>A0A7W7PQY2_9ACTN</name>
<keyword evidence="3" id="KW-1185">Reference proteome</keyword>
<organism evidence="2 3">
    <name type="scientific">Streptomyces griseomycini</name>
    <dbReference type="NCBI Taxonomy" id="66895"/>
    <lineage>
        <taxon>Bacteria</taxon>
        <taxon>Bacillati</taxon>
        <taxon>Actinomycetota</taxon>
        <taxon>Actinomycetes</taxon>
        <taxon>Kitasatosporales</taxon>
        <taxon>Streptomycetaceae</taxon>
        <taxon>Streptomyces</taxon>
    </lineage>
</organism>
<gene>
    <name evidence="2" type="ORF">FHS37_003072</name>
</gene>
<accession>A0A7W7PQY2</accession>
<feature type="region of interest" description="Disordered" evidence="1">
    <location>
        <begin position="54"/>
        <end position="124"/>
    </location>
</feature>